<keyword evidence="1" id="KW-1133">Transmembrane helix</keyword>
<dbReference type="EMBL" id="KZ992468">
    <property type="protein sequence ID" value="RKP10132.1"/>
    <property type="molecule type" value="Genomic_DNA"/>
</dbReference>
<feature type="transmembrane region" description="Helical" evidence="1">
    <location>
        <begin position="48"/>
        <end position="68"/>
    </location>
</feature>
<proteinExistence type="predicted"/>
<accession>A0A4P9XVR2</accession>
<sequence length="246" mass="27778">MILKIPYGLLPLPLSPQVSLAFDIITLVLNVLAIVSHVTWMIRRRFHLLVLTALCFLAALNAASYILLFSGDMWVWPLDQFIVGARKILMITIMQQWIESMDEILESRKKAKSIRNLSYLVNLIIFIMVATRMAIASPFLDTVPIALTALETMSCAWLTTQAAVCESHTHDLSLKRTQIVRLLTLMLLHTISSLAYLILMPAVGIPIDWFWLILVSVPFDAMSGYARSPKAIRPNGRKSADDNEKW</sequence>
<feature type="transmembrane region" description="Helical" evidence="1">
    <location>
        <begin position="20"/>
        <end position="41"/>
    </location>
</feature>
<keyword evidence="1" id="KW-0812">Transmembrane</keyword>
<evidence type="ECO:0000313" key="3">
    <source>
        <dbReference type="Proteomes" id="UP000271241"/>
    </source>
</evidence>
<dbReference type="AlphaFoldDB" id="A0A4P9XVR2"/>
<gene>
    <name evidence="2" type="ORF">THASP1DRAFT_28072</name>
</gene>
<name>A0A4P9XVR2_9FUNG</name>
<evidence type="ECO:0000256" key="1">
    <source>
        <dbReference type="SAM" id="Phobius"/>
    </source>
</evidence>
<reference evidence="3" key="1">
    <citation type="journal article" date="2018" name="Nat. Microbiol.">
        <title>Leveraging single-cell genomics to expand the fungal tree of life.</title>
        <authorList>
            <person name="Ahrendt S.R."/>
            <person name="Quandt C.A."/>
            <person name="Ciobanu D."/>
            <person name="Clum A."/>
            <person name="Salamov A."/>
            <person name="Andreopoulos B."/>
            <person name="Cheng J.F."/>
            <person name="Woyke T."/>
            <person name="Pelin A."/>
            <person name="Henrissat B."/>
            <person name="Reynolds N.K."/>
            <person name="Benny G.L."/>
            <person name="Smith M.E."/>
            <person name="James T.Y."/>
            <person name="Grigoriev I.V."/>
        </authorList>
    </citation>
    <scope>NUCLEOTIDE SEQUENCE [LARGE SCALE GENOMIC DNA]</scope>
    <source>
        <strain evidence="3">RSA 1356</strain>
    </source>
</reference>
<organism evidence="2 3">
    <name type="scientific">Thamnocephalis sphaerospora</name>
    <dbReference type="NCBI Taxonomy" id="78915"/>
    <lineage>
        <taxon>Eukaryota</taxon>
        <taxon>Fungi</taxon>
        <taxon>Fungi incertae sedis</taxon>
        <taxon>Zoopagomycota</taxon>
        <taxon>Zoopagomycotina</taxon>
        <taxon>Zoopagomycetes</taxon>
        <taxon>Zoopagales</taxon>
        <taxon>Sigmoideomycetaceae</taxon>
        <taxon>Thamnocephalis</taxon>
    </lineage>
</organism>
<dbReference type="Proteomes" id="UP000271241">
    <property type="component" value="Unassembled WGS sequence"/>
</dbReference>
<feature type="transmembrane region" description="Helical" evidence="1">
    <location>
        <begin position="179"/>
        <end position="203"/>
    </location>
</feature>
<keyword evidence="1" id="KW-0472">Membrane</keyword>
<evidence type="ECO:0000313" key="2">
    <source>
        <dbReference type="EMBL" id="RKP10132.1"/>
    </source>
</evidence>
<keyword evidence="3" id="KW-1185">Reference proteome</keyword>
<feature type="transmembrane region" description="Helical" evidence="1">
    <location>
        <begin position="119"/>
        <end position="139"/>
    </location>
</feature>
<protein>
    <submittedName>
        <fullName evidence="2">Uncharacterized protein</fullName>
    </submittedName>
</protein>